<keyword evidence="2" id="KW-1185">Reference proteome</keyword>
<sequence>MPLEGVAMATFDTIRQDADERSLVRKIQKAVGFLAPTTVDLPETLFSGAGSLIDLKTAGWLPVGMVTPDGWQFSREVNKEDVTAFGYASAVRSDITSVPRTVTVTPLETGRKHMLELTYGTDLTATTQSPTTGEIVFDEPDLPIGQEYRLLIIGSDGPAAENWILGRGYGSVKLASTDTQTWGSSDPLSQPLTFDVFTDDEIGTPVKHYMGGTGAVKHKEVLGFAQGT</sequence>
<dbReference type="GeneID" id="17776873"/>
<dbReference type="KEGG" id="vg:17776873"/>
<proteinExistence type="predicted"/>
<gene>
    <name evidence="1" type="ORF">ArV2_gp11</name>
</gene>
<evidence type="ECO:0000313" key="2">
    <source>
        <dbReference type="Proteomes" id="UP000018644"/>
    </source>
</evidence>
<organism evidence="1 2">
    <name type="scientific">Arthrobacter phage vB_ArS-ArV2</name>
    <dbReference type="NCBI Taxonomy" id="1414742"/>
    <lineage>
        <taxon>Viruses</taxon>
        <taxon>Duplodnaviria</taxon>
        <taxon>Heunggongvirae</taxon>
        <taxon>Uroviricota</taxon>
        <taxon>Caudoviricetes</taxon>
        <taxon>Arvduovirus</taxon>
        <taxon>Arvduovirus ArV2</taxon>
    </lineage>
</organism>
<name>V5R990_9CAUD</name>
<dbReference type="RefSeq" id="YP_008857882.1">
    <property type="nucleotide sequence ID" value="NC_022972.2"/>
</dbReference>
<protein>
    <submittedName>
        <fullName evidence="1">Major tail protein</fullName>
    </submittedName>
</protein>
<dbReference type="Proteomes" id="UP000018644">
    <property type="component" value="Segment"/>
</dbReference>
<accession>V5R990</accession>
<dbReference type="OrthoDB" id="13194at10239"/>
<dbReference type="EMBL" id="KF692088">
    <property type="protein sequence ID" value="AHB31622.1"/>
    <property type="molecule type" value="Genomic_DNA"/>
</dbReference>
<reference evidence="1 2" key="1">
    <citation type="journal article" date="2014" name="PLoS ONE">
        <title>Isolation and Characterization of vB_ArS-ArV2 - First Arthrobacter sp. Infecting Bacteriophage with Completely Sequenced Genome.</title>
        <authorList>
            <person name="Simoliunas E."/>
            <person name="Kaliniene L."/>
            <person name="Stasilo M."/>
            <person name="Truncaite L."/>
            <person name="Zajanckauskaite A."/>
            <person name="Staniulis J."/>
            <person name="Nainys J."/>
            <person name="Kaupinis A."/>
            <person name="Valius M."/>
            <person name="Meskys R."/>
        </authorList>
    </citation>
    <scope>NUCLEOTIDE SEQUENCE [LARGE SCALE GENOMIC DNA]</scope>
</reference>
<evidence type="ECO:0000313" key="1">
    <source>
        <dbReference type="EMBL" id="AHB31622.1"/>
    </source>
</evidence>